<dbReference type="Proteomes" id="UP000241769">
    <property type="component" value="Unassembled WGS sequence"/>
</dbReference>
<evidence type="ECO:0000313" key="3">
    <source>
        <dbReference type="Proteomes" id="UP000241769"/>
    </source>
</evidence>
<dbReference type="EMBL" id="MDYQ01000076">
    <property type="protein sequence ID" value="PRP83765.1"/>
    <property type="molecule type" value="Genomic_DNA"/>
</dbReference>
<comment type="caution">
    <text evidence="2">The sequence shown here is derived from an EMBL/GenBank/DDBJ whole genome shotgun (WGS) entry which is preliminary data.</text>
</comment>
<accession>A0A2P6NII2</accession>
<keyword evidence="1" id="KW-0677">Repeat</keyword>
<dbReference type="PANTHER" id="PTHR23084:SF179">
    <property type="entry name" value="OS10G0565000 PROTEIN"/>
    <property type="match status" value="1"/>
</dbReference>
<protein>
    <submittedName>
        <fullName evidence="2">Uncharacterized protein</fullName>
    </submittedName>
</protein>
<sequence length="739" mass="84017">MLLNRVFRAQSAHFRSKPSIPLVIFRRTFQSNHLSRHYPKVLPHDPPKWQAGMRFEQSVQMYLDEAQGEVHEMPADYVGELNAEGQPHGRGIRSLWAGTFWNGKRHGLGREWFSPTQSCEVEFNRSVADRWTGSIEEEDILISYIYEDYNRILGWRWTRSDDSIVTGGYDVKKNQLIYDDPYPALPSDKEEFTLGQCQFVSWGHKQLYRGRDGGEEPEMKNGVPAYLYTPYEKIESTLGLSSLDLMLPISADYQATEIDQGTIFIGSLKDGKPFGKGHIYHHHVGQECTYDEAGEISPPIQWNIKPIKYEGREIAKMVVLHVEGRPRKWAVIRGVRAVMGVFPDRHDHTCMEMSPLSDLVLIPELREWLQTIGIPLMVGNIPFIEDIELPCVKLDQSTIDAYSITEDDFTEYTKGLPDMVYQMNYRGQVDKQGKASGRGTFGHWIGTFENGHPHGKGTMYFPNTHYKTDLEYVHGAPTRWLCDVTLRGESLTLSFVCEYVGGNSIRGGYDRENDRLIYDDPSKRLPQGHDDQVIAHCREITLGYHTTVDRGDDAMQNGVPKALYEFSGDQPTTADLMTSASYQSYMALKLMHPEAAETTMGSYLYIGPHREGKPYGRGVLHNILYNTPCTVEDGKIDPVVRRTQHEVFYKMQPIATILVLYKNDKVDGWVITRGFKATGGYIHGSDDGVVSTIGRFTYHSDLVLIPELREWLMTVGFGMMLKGEALPPLIELVSTPNMK</sequence>
<dbReference type="AlphaFoldDB" id="A0A2P6NII2"/>
<name>A0A2P6NII2_9EUKA</name>
<reference evidence="2 3" key="1">
    <citation type="journal article" date="2018" name="Genome Biol. Evol.">
        <title>Multiple Roots of Fruiting Body Formation in Amoebozoa.</title>
        <authorList>
            <person name="Hillmann F."/>
            <person name="Forbes G."/>
            <person name="Novohradska S."/>
            <person name="Ferling I."/>
            <person name="Riege K."/>
            <person name="Groth M."/>
            <person name="Westermann M."/>
            <person name="Marz M."/>
            <person name="Spaller T."/>
            <person name="Winckler T."/>
            <person name="Schaap P."/>
            <person name="Glockner G."/>
        </authorList>
    </citation>
    <scope>NUCLEOTIDE SEQUENCE [LARGE SCALE GENOMIC DNA]</scope>
    <source>
        <strain evidence="2 3">Jena</strain>
    </source>
</reference>
<dbReference type="InParanoid" id="A0A2P6NII2"/>
<dbReference type="SMART" id="SM00698">
    <property type="entry name" value="MORN"/>
    <property type="match status" value="2"/>
</dbReference>
<dbReference type="Pfam" id="PF02493">
    <property type="entry name" value="MORN"/>
    <property type="match status" value="2"/>
</dbReference>
<keyword evidence="3" id="KW-1185">Reference proteome</keyword>
<gene>
    <name evidence="2" type="ORF">PROFUN_08963</name>
</gene>
<dbReference type="PANTHER" id="PTHR23084">
    <property type="entry name" value="PHOSPHATIDYLINOSITOL-4-PHOSPHATE 5-KINASE RELATED"/>
    <property type="match status" value="1"/>
</dbReference>
<proteinExistence type="predicted"/>
<evidence type="ECO:0000256" key="1">
    <source>
        <dbReference type="ARBA" id="ARBA00022737"/>
    </source>
</evidence>
<organism evidence="2 3">
    <name type="scientific">Planoprotostelium fungivorum</name>
    <dbReference type="NCBI Taxonomy" id="1890364"/>
    <lineage>
        <taxon>Eukaryota</taxon>
        <taxon>Amoebozoa</taxon>
        <taxon>Evosea</taxon>
        <taxon>Variosea</taxon>
        <taxon>Cavosteliida</taxon>
        <taxon>Cavosteliaceae</taxon>
        <taxon>Planoprotostelium</taxon>
    </lineage>
</organism>
<dbReference type="InterPro" id="IPR003409">
    <property type="entry name" value="MORN"/>
</dbReference>
<evidence type="ECO:0000313" key="2">
    <source>
        <dbReference type="EMBL" id="PRP83765.1"/>
    </source>
</evidence>